<dbReference type="Proteomes" id="UP000486903">
    <property type="component" value="Unassembled WGS sequence"/>
</dbReference>
<evidence type="ECO:0000313" key="1">
    <source>
        <dbReference type="EMBL" id="NFV27533.1"/>
    </source>
</evidence>
<sequence length="402" mass="45381">MLKPNQLGKIPKGLIETYQALEDFIIEDISRRIAKAGVTDTAKWQMIRAQEFGMANQTLKKKIATVLNISEKQISKIFKDAAIESLDQDNVLYEQAKLTAFHIETSPELKAYMSAAIVQTKGTMKNMCHSLGFVQDAGNKKIAKSLSKSYIKALDLANMQVSSGVLDYHTAVRQAVKKLASSGVNVISYESGWHNRLDVAVRRAVITGVNQMNRQMTDYTMDMNIPKDEQYAEVTAHMGARPSHRDWQGQVYKIEGSTSEYANLEEATGLGSVDGLCGANCRHSYFPFIPNISVRAYTEKSLREIDVEPKKYNGKQYTAYQASQEQRKLERQIRQSKREIIGYKAAGLEEDFTNASIKLQMQKSEYNKFSNAMGIRQKKERQQVNEFNRSIAQKSAWVSKKG</sequence>
<dbReference type="EMBL" id="SXFB01000016">
    <property type="protein sequence ID" value="NFV27533.1"/>
    <property type="molecule type" value="Genomic_DNA"/>
</dbReference>
<dbReference type="GO" id="GO:0005198">
    <property type="term" value="F:structural molecule activity"/>
    <property type="evidence" value="ECO:0007669"/>
    <property type="project" value="InterPro"/>
</dbReference>
<comment type="caution">
    <text evidence="1">The sequence shown here is derived from an EMBL/GenBank/DDBJ whole genome shotgun (WGS) entry which is preliminary data.</text>
</comment>
<accession>A0A6B4JIG7</accession>
<protein>
    <submittedName>
        <fullName evidence="1">Minor capsid protein</fullName>
    </submittedName>
</protein>
<proteinExistence type="predicted"/>
<name>A0A6B4JIG7_CLOBO</name>
<evidence type="ECO:0000313" key="2">
    <source>
        <dbReference type="Proteomes" id="UP000486903"/>
    </source>
</evidence>
<dbReference type="InterPro" id="IPR009319">
    <property type="entry name" value="Phage_A118_VSP1"/>
</dbReference>
<dbReference type="AlphaFoldDB" id="A0A6B4JIG7"/>
<reference evidence="1 2" key="1">
    <citation type="submission" date="2019-04" db="EMBL/GenBank/DDBJ databases">
        <title>Genome sequencing of Clostridium botulinum Groups I-IV and Clostridium butyricum.</title>
        <authorList>
            <person name="Brunt J."/>
            <person name="Van Vliet A.H.M."/>
            <person name="Stringer S.C."/>
            <person name="Carter A.T."/>
            <person name="Peck M.W."/>
        </authorList>
    </citation>
    <scope>NUCLEOTIDE SEQUENCE [LARGE SCALE GENOMIC DNA]</scope>
    <source>
        <strain evidence="1 2">BL81</strain>
    </source>
</reference>
<gene>
    <name evidence="1" type="ORF">FDG31_15470</name>
</gene>
<dbReference type="RefSeq" id="WP_003372696.1">
    <property type="nucleotide sequence ID" value="NZ_JACBBA010000001.1"/>
</dbReference>
<dbReference type="Pfam" id="PF06152">
    <property type="entry name" value="Phage_min_cap2"/>
    <property type="match status" value="1"/>
</dbReference>
<organism evidence="1 2">
    <name type="scientific">Clostridium botulinum</name>
    <dbReference type="NCBI Taxonomy" id="1491"/>
    <lineage>
        <taxon>Bacteria</taxon>
        <taxon>Bacillati</taxon>
        <taxon>Bacillota</taxon>
        <taxon>Clostridia</taxon>
        <taxon>Eubacteriales</taxon>
        <taxon>Clostridiaceae</taxon>
        <taxon>Clostridium</taxon>
    </lineage>
</organism>